<accession>A0ABQ6N314</accession>
<dbReference type="EMBL" id="BRYB01000870">
    <property type="protein sequence ID" value="GMI39382.1"/>
    <property type="molecule type" value="Genomic_DNA"/>
</dbReference>
<keyword evidence="2" id="KW-1185">Reference proteome</keyword>
<evidence type="ECO:0000313" key="1">
    <source>
        <dbReference type="EMBL" id="GMI39382.1"/>
    </source>
</evidence>
<reference evidence="1 2" key="1">
    <citation type="journal article" date="2023" name="Commun. Biol.">
        <title>Genome analysis of Parmales, the sister group of diatoms, reveals the evolutionary specialization of diatoms from phago-mixotrophs to photoautotrophs.</title>
        <authorList>
            <person name="Ban H."/>
            <person name="Sato S."/>
            <person name="Yoshikawa S."/>
            <person name="Yamada K."/>
            <person name="Nakamura Y."/>
            <person name="Ichinomiya M."/>
            <person name="Sato N."/>
            <person name="Blanc-Mathieu R."/>
            <person name="Endo H."/>
            <person name="Kuwata A."/>
            <person name="Ogata H."/>
        </authorList>
    </citation>
    <scope>NUCLEOTIDE SEQUENCE [LARGE SCALE GENOMIC DNA]</scope>
</reference>
<comment type="caution">
    <text evidence="1">The sequence shown here is derived from an EMBL/GenBank/DDBJ whole genome shotgun (WGS) entry which is preliminary data.</text>
</comment>
<evidence type="ECO:0000313" key="2">
    <source>
        <dbReference type="Proteomes" id="UP001165060"/>
    </source>
</evidence>
<organism evidence="1 2">
    <name type="scientific">Tetraparma gracilis</name>
    <dbReference type="NCBI Taxonomy" id="2962635"/>
    <lineage>
        <taxon>Eukaryota</taxon>
        <taxon>Sar</taxon>
        <taxon>Stramenopiles</taxon>
        <taxon>Ochrophyta</taxon>
        <taxon>Bolidophyceae</taxon>
        <taxon>Parmales</taxon>
        <taxon>Triparmaceae</taxon>
        <taxon>Tetraparma</taxon>
    </lineage>
</organism>
<sequence>PLRCDPSPPPPAPGVQVDSEQVYGAKFFGGLQEKEVLFDENAEASVLRPGGVADAKCLQPYASLFDTRATAELANSLADAIGGLPSPLSYPPSLPWVSPFSLPAAAAPPARLAAARSFFPELDLAFVAGSSSPSPAGGTELTLHWLLSLSWPALHAPRVRLSGVSSVEVDKGGVVRRQEDELLSDGSVEQALARQLPPSFWDT</sequence>
<gene>
    <name evidence="1" type="ORF">TeGR_g1783</name>
</gene>
<feature type="non-terminal residue" evidence="1">
    <location>
        <position position="1"/>
    </location>
</feature>
<name>A0ABQ6N314_9STRA</name>
<proteinExistence type="predicted"/>
<protein>
    <submittedName>
        <fullName evidence="1">Uncharacterized protein</fullName>
    </submittedName>
</protein>
<dbReference type="Proteomes" id="UP001165060">
    <property type="component" value="Unassembled WGS sequence"/>
</dbReference>